<reference evidence="2" key="3">
    <citation type="submission" date="2018-08" db="UniProtKB">
        <authorList>
            <consortium name="EnsemblPlants"/>
        </authorList>
    </citation>
    <scope>IDENTIFICATION</scope>
    <source>
        <strain evidence="2">cv. Bd21</strain>
    </source>
</reference>
<reference evidence="1 2" key="1">
    <citation type="journal article" date="2010" name="Nature">
        <title>Genome sequencing and analysis of the model grass Brachypodium distachyon.</title>
        <authorList>
            <consortium name="International Brachypodium Initiative"/>
        </authorList>
    </citation>
    <scope>NUCLEOTIDE SEQUENCE [LARGE SCALE GENOMIC DNA]</scope>
    <source>
        <strain evidence="1 2">Bd21</strain>
    </source>
</reference>
<organism evidence="1">
    <name type="scientific">Brachypodium distachyon</name>
    <name type="common">Purple false brome</name>
    <name type="synonym">Trachynia distachya</name>
    <dbReference type="NCBI Taxonomy" id="15368"/>
    <lineage>
        <taxon>Eukaryota</taxon>
        <taxon>Viridiplantae</taxon>
        <taxon>Streptophyta</taxon>
        <taxon>Embryophyta</taxon>
        <taxon>Tracheophyta</taxon>
        <taxon>Spermatophyta</taxon>
        <taxon>Magnoliopsida</taxon>
        <taxon>Liliopsida</taxon>
        <taxon>Poales</taxon>
        <taxon>Poaceae</taxon>
        <taxon>BOP clade</taxon>
        <taxon>Pooideae</taxon>
        <taxon>Stipodae</taxon>
        <taxon>Brachypodieae</taxon>
        <taxon>Brachypodium</taxon>
    </lineage>
</organism>
<accession>A0A2K2DIQ9</accession>
<dbReference type="EnsemblPlants" id="PNT74167">
    <property type="protein sequence ID" value="PNT74167"/>
    <property type="gene ID" value="BRADI_1g09171v3"/>
</dbReference>
<protein>
    <submittedName>
        <fullName evidence="1 2">Uncharacterized protein</fullName>
    </submittedName>
</protein>
<name>A0A2K2DIQ9_BRADI</name>
<dbReference type="AlphaFoldDB" id="A0A2K2DIQ9"/>
<reference evidence="1" key="2">
    <citation type="submission" date="2017-06" db="EMBL/GenBank/DDBJ databases">
        <title>WGS assembly of Brachypodium distachyon.</title>
        <authorList>
            <consortium name="The International Brachypodium Initiative"/>
            <person name="Lucas S."/>
            <person name="Harmon-Smith M."/>
            <person name="Lail K."/>
            <person name="Tice H."/>
            <person name="Grimwood J."/>
            <person name="Bruce D."/>
            <person name="Barry K."/>
            <person name="Shu S."/>
            <person name="Lindquist E."/>
            <person name="Wang M."/>
            <person name="Pitluck S."/>
            <person name="Vogel J.P."/>
            <person name="Garvin D.F."/>
            <person name="Mockler T.C."/>
            <person name="Schmutz J."/>
            <person name="Rokhsar D."/>
            <person name="Bevan M.W."/>
        </authorList>
    </citation>
    <scope>NUCLEOTIDE SEQUENCE</scope>
    <source>
        <strain evidence="1">Bd21</strain>
    </source>
</reference>
<dbReference type="Gramene" id="PNT74167">
    <property type="protein sequence ID" value="PNT74167"/>
    <property type="gene ID" value="BRADI_1g09171v3"/>
</dbReference>
<sequence>MIKRCRRMSTYARFAVRHTRRREACQKRMRPGRRIAARERCMHGMEGMHGQRKSLDLVNRRTYGRACRSNAKVQMRALLSGFRETVTCLPYRPYARGGGAQVELIGSDRMPGKIYRSSRWRMARF</sequence>
<keyword evidence="3" id="KW-1185">Reference proteome</keyword>
<dbReference type="EMBL" id="CM000880">
    <property type="protein sequence ID" value="PNT74167.1"/>
    <property type="molecule type" value="Genomic_DNA"/>
</dbReference>
<dbReference type="Proteomes" id="UP000008810">
    <property type="component" value="Chromosome 1"/>
</dbReference>
<evidence type="ECO:0000313" key="1">
    <source>
        <dbReference type="EMBL" id="PNT74167.1"/>
    </source>
</evidence>
<proteinExistence type="predicted"/>
<dbReference type="InParanoid" id="A0A2K2DIQ9"/>
<gene>
    <name evidence="1" type="ORF">BRADI_1g09171v3</name>
</gene>
<evidence type="ECO:0000313" key="3">
    <source>
        <dbReference type="Proteomes" id="UP000008810"/>
    </source>
</evidence>
<evidence type="ECO:0000313" key="2">
    <source>
        <dbReference type="EnsemblPlants" id="PNT74167"/>
    </source>
</evidence>